<dbReference type="Pfam" id="PF12697">
    <property type="entry name" value="Abhydrolase_6"/>
    <property type="match status" value="1"/>
</dbReference>
<dbReference type="Gene3D" id="3.40.50.1820">
    <property type="entry name" value="alpha/beta hydrolase"/>
    <property type="match status" value="1"/>
</dbReference>
<name>A0A9X0R0F4_9PROT</name>
<evidence type="ECO:0000313" key="4">
    <source>
        <dbReference type="Proteomes" id="UP000600101"/>
    </source>
</evidence>
<gene>
    <name evidence="3" type="ORF">H7965_11875</name>
</gene>
<dbReference type="GO" id="GO:0016787">
    <property type="term" value="F:hydrolase activity"/>
    <property type="evidence" value="ECO:0007669"/>
    <property type="project" value="UniProtKB-KW"/>
</dbReference>
<keyword evidence="4" id="KW-1185">Reference proteome</keyword>
<evidence type="ECO:0000313" key="3">
    <source>
        <dbReference type="EMBL" id="MBC4016022.1"/>
    </source>
</evidence>
<dbReference type="Proteomes" id="UP000600101">
    <property type="component" value="Unassembled WGS sequence"/>
</dbReference>
<proteinExistence type="predicted"/>
<dbReference type="PANTHER" id="PTHR46118:SF4">
    <property type="entry name" value="PROTEIN ABHD11"/>
    <property type="match status" value="1"/>
</dbReference>
<sequence>MLHRVELGEGPPVVLLHGLFGSAQNWGSIQKRLAAHHRVLALDLPSHGASAHDKAMDYPRMAAAVAGAMAGPMAVLGHSMGGKVAMMLALGRPELVTRLVVADIAPVTYPPTLRGYVEAMRAVPMHPGLTRREADAALAGAVPEAGVRAFLLHNLRLGEGAPSWRLGLEEIAAAMPLLEGFPEVAARYDGPVLVLAGERSNYIRPAYHARIRALFPRVEFAIVPGTGHWVHAENPAGFLALVEPFLAAG</sequence>
<accession>A0A9X0R0F4</accession>
<dbReference type="EMBL" id="JACOMF010000011">
    <property type="protein sequence ID" value="MBC4016022.1"/>
    <property type="molecule type" value="Genomic_DNA"/>
</dbReference>
<organism evidence="3 4">
    <name type="scientific">Siccirubricoccus deserti</name>
    <dbReference type="NCBI Taxonomy" id="2013562"/>
    <lineage>
        <taxon>Bacteria</taxon>
        <taxon>Pseudomonadati</taxon>
        <taxon>Pseudomonadota</taxon>
        <taxon>Alphaproteobacteria</taxon>
        <taxon>Acetobacterales</taxon>
        <taxon>Roseomonadaceae</taxon>
        <taxon>Siccirubricoccus</taxon>
    </lineage>
</organism>
<comment type="caution">
    <text evidence="3">The sequence shown here is derived from an EMBL/GenBank/DDBJ whole genome shotgun (WGS) entry which is preliminary data.</text>
</comment>
<evidence type="ECO:0000259" key="2">
    <source>
        <dbReference type="Pfam" id="PF12697"/>
    </source>
</evidence>
<dbReference type="AlphaFoldDB" id="A0A9X0R0F4"/>
<dbReference type="InterPro" id="IPR029058">
    <property type="entry name" value="AB_hydrolase_fold"/>
</dbReference>
<reference evidence="3" key="1">
    <citation type="submission" date="2020-08" db="EMBL/GenBank/DDBJ databases">
        <authorList>
            <person name="Hu Y."/>
            <person name="Nguyen S.V."/>
            <person name="Li F."/>
            <person name="Fanning S."/>
        </authorList>
    </citation>
    <scope>NUCLEOTIDE SEQUENCE</scope>
    <source>
        <strain evidence="3">SYSU D8009</strain>
    </source>
</reference>
<feature type="domain" description="AB hydrolase-1" evidence="2">
    <location>
        <begin position="13"/>
        <end position="240"/>
    </location>
</feature>
<dbReference type="InterPro" id="IPR000073">
    <property type="entry name" value="AB_hydrolase_1"/>
</dbReference>
<protein>
    <submittedName>
        <fullName evidence="3">Alpha/beta fold hydrolase</fullName>
    </submittedName>
</protein>
<keyword evidence="1 3" id="KW-0378">Hydrolase</keyword>
<dbReference type="SUPFAM" id="SSF53474">
    <property type="entry name" value="alpha/beta-Hydrolases"/>
    <property type="match status" value="1"/>
</dbReference>
<dbReference type="PANTHER" id="PTHR46118">
    <property type="entry name" value="PROTEIN ABHD11"/>
    <property type="match status" value="1"/>
</dbReference>
<evidence type="ECO:0000256" key="1">
    <source>
        <dbReference type="ARBA" id="ARBA00022801"/>
    </source>
</evidence>